<comment type="caution">
    <text evidence="1">The sequence shown here is derived from an EMBL/GenBank/DDBJ whole genome shotgun (WGS) entry which is preliminary data.</text>
</comment>
<evidence type="ECO:0000313" key="2">
    <source>
        <dbReference type="Proteomes" id="UP001221142"/>
    </source>
</evidence>
<protein>
    <submittedName>
        <fullName evidence="1">Uncharacterized protein</fullName>
    </submittedName>
</protein>
<proteinExistence type="predicted"/>
<sequence length="372" mass="41715">MAHPTDDSTFHYPLRVSNAVYALGGFVNSLPKPLANFPLIAETEGVAFLFKPFGMDQLYRLLACHRPILLRRPFGWGIEMFMTTFAARVAISPFVPFDTFYVDECTIDSGVGLHEDTILPLDFGGVNLSGVDVEADVAAALTGYVHRRCQQYAEHYAIRDILPIECFLASKSPAAQIISYTIVRPLTSGMMIDRTNSPIDCTSQGQSHCKQLPVILLIENFDAIQTSEAERVLNAFFHRLEDMVVTGHMKALILFSDMDDDENLRVPNLQHTVDVTHHPAFQTAVGCAERDVRDLDRALAKSFPEARGDIFQLLKYKNFSPVVFTDPEWDKELPPSHPLRAAKLRLSEGNRGVYPLEPVMEVLTEKYSLEQP</sequence>
<dbReference type="AlphaFoldDB" id="A0AAD7BTE8"/>
<evidence type="ECO:0000313" key="1">
    <source>
        <dbReference type="EMBL" id="KAJ7630443.1"/>
    </source>
</evidence>
<reference evidence="1" key="1">
    <citation type="submission" date="2023-03" db="EMBL/GenBank/DDBJ databases">
        <title>Massive genome expansion in bonnet fungi (Mycena s.s.) driven by repeated elements and novel gene families across ecological guilds.</title>
        <authorList>
            <consortium name="Lawrence Berkeley National Laboratory"/>
            <person name="Harder C.B."/>
            <person name="Miyauchi S."/>
            <person name="Viragh M."/>
            <person name="Kuo A."/>
            <person name="Thoen E."/>
            <person name="Andreopoulos B."/>
            <person name="Lu D."/>
            <person name="Skrede I."/>
            <person name="Drula E."/>
            <person name="Henrissat B."/>
            <person name="Morin E."/>
            <person name="Kohler A."/>
            <person name="Barry K."/>
            <person name="LaButti K."/>
            <person name="Morin E."/>
            <person name="Salamov A."/>
            <person name="Lipzen A."/>
            <person name="Mereny Z."/>
            <person name="Hegedus B."/>
            <person name="Baldrian P."/>
            <person name="Stursova M."/>
            <person name="Weitz H."/>
            <person name="Taylor A."/>
            <person name="Grigoriev I.V."/>
            <person name="Nagy L.G."/>
            <person name="Martin F."/>
            <person name="Kauserud H."/>
        </authorList>
    </citation>
    <scope>NUCLEOTIDE SEQUENCE</scope>
    <source>
        <strain evidence="1">9284</strain>
    </source>
</reference>
<keyword evidence="2" id="KW-1185">Reference proteome</keyword>
<dbReference type="EMBL" id="JARKIF010000009">
    <property type="protein sequence ID" value="KAJ7630443.1"/>
    <property type="molecule type" value="Genomic_DNA"/>
</dbReference>
<name>A0AAD7BTE8_9AGAR</name>
<gene>
    <name evidence="1" type="ORF">FB45DRAFT_915510</name>
</gene>
<dbReference type="Proteomes" id="UP001221142">
    <property type="component" value="Unassembled WGS sequence"/>
</dbReference>
<accession>A0AAD7BTE8</accession>
<organism evidence="1 2">
    <name type="scientific">Roridomyces roridus</name>
    <dbReference type="NCBI Taxonomy" id="1738132"/>
    <lineage>
        <taxon>Eukaryota</taxon>
        <taxon>Fungi</taxon>
        <taxon>Dikarya</taxon>
        <taxon>Basidiomycota</taxon>
        <taxon>Agaricomycotina</taxon>
        <taxon>Agaricomycetes</taxon>
        <taxon>Agaricomycetidae</taxon>
        <taxon>Agaricales</taxon>
        <taxon>Marasmiineae</taxon>
        <taxon>Mycenaceae</taxon>
        <taxon>Roridomyces</taxon>
    </lineage>
</organism>